<dbReference type="EMBL" id="JAACNO010001764">
    <property type="protein sequence ID" value="KAF4137695.1"/>
    <property type="molecule type" value="Genomic_DNA"/>
</dbReference>
<dbReference type="PANTHER" id="PTHR42648:SF28">
    <property type="entry name" value="TRANSPOSON-ENCODED PROTEIN WITH RIBONUCLEASE H-LIKE AND RETROVIRUS ZINC FINGER-LIKE DOMAINS"/>
    <property type="match status" value="1"/>
</dbReference>
<dbReference type="AlphaFoldDB" id="A0A8S9U9D7"/>
<reference evidence="2" key="1">
    <citation type="submission" date="2020-03" db="EMBL/GenBank/DDBJ databases">
        <title>Hybrid Assembly of Korean Phytophthora infestans isolates.</title>
        <authorList>
            <person name="Prokchorchik M."/>
            <person name="Lee Y."/>
            <person name="Seo J."/>
            <person name="Cho J.-H."/>
            <person name="Park Y.-E."/>
            <person name="Jang D.-C."/>
            <person name="Im J.-S."/>
            <person name="Choi J.-G."/>
            <person name="Park H.-J."/>
            <person name="Lee G.-B."/>
            <person name="Lee Y.-G."/>
            <person name="Hong S.-Y."/>
            <person name="Cho K."/>
            <person name="Sohn K.H."/>
        </authorList>
    </citation>
    <scope>NUCLEOTIDE SEQUENCE</scope>
    <source>
        <strain evidence="2">KR_2_A2</strain>
    </source>
</reference>
<protein>
    <submittedName>
        <fullName evidence="2">Integrase core domain</fullName>
    </submittedName>
</protein>
<comment type="caution">
    <text evidence="2">The sequence shown here is derived from an EMBL/GenBank/DDBJ whole genome shotgun (WGS) entry which is preliminary data.</text>
</comment>
<dbReference type="InterPro" id="IPR036397">
    <property type="entry name" value="RNaseH_sf"/>
</dbReference>
<gene>
    <name evidence="2" type="ORF">GN958_ATG13096</name>
</gene>
<proteinExistence type="predicted"/>
<evidence type="ECO:0000259" key="1">
    <source>
        <dbReference type="PROSITE" id="PS50994"/>
    </source>
</evidence>
<dbReference type="PROSITE" id="PS50994">
    <property type="entry name" value="INTEGRASE"/>
    <property type="match status" value="1"/>
</dbReference>
<name>A0A8S9U9D7_PHYIN</name>
<dbReference type="InterPro" id="IPR039537">
    <property type="entry name" value="Retrotran_Ty1/copia-like"/>
</dbReference>
<evidence type="ECO:0000313" key="2">
    <source>
        <dbReference type="EMBL" id="KAF4137695.1"/>
    </source>
</evidence>
<dbReference type="Pfam" id="PF00665">
    <property type="entry name" value="rve"/>
    <property type="match status" value="1"/>
</dbReference>
<dbReference type="GO" id="GO:0015074">
    <property type="term" value="P:DNA integration"/>
    <property type="evidence" value="ECO:0007669"/>
    <property type="project" value="InterPro"/>
</dbReference>
<accession>A0A8S9U9D7</accession>
<dbReference type="InterPro" id="IPR001584">
    <property type="entry name" value="Integrase_cat-core"/>
</dbReference>
<feature type="domain" description="Integrase catalytic" evidence="1">
    <location>
        <begin position="42"/>
        <end position="220"/>
    </location>
</feature>
<dbReference type="Gene3D" id="3.30.420.10">
    <property type="entry name" value="Ribonuclease H-like superfamily/Ribonuclease H"/>
    <property type="match status" value="1"/>
</dbReference>
<dbReference type="GO" id="GO:0003676">
    <property type="term" value="F:nucleic acid binding"/>
    <property type="evidence" value="ECO:0007669"/>
    <property type="project" value="InterPro"/>
</dbReference>
<dbReference type="Proteomes" id="UP000704712">
    <property type="component" value="Unassembled WGS sequence"/>
</dbReference>
<evidence type="ECO:0000313" key="3">
    <source>
        <dbReference type="Proteomes" id="UP000704712"/>
    </source>
</evidence>
<sequence>MRASCLRKMVSSKMASGIDFIPEQENTPCDACELDTKRRATFKMAPRADLNGCNNVVHSDIAGPVEFPSIKLERYVLLFVDDYSRYCTVRLLRKRSEMFQCFLEFKAAVKTKHNRSLRHLISDNGGEYLDGALVKYCRDHGIQRDTTIAYTPEQHGMAKFLFRILFNKVRTILISSGSPKQLWGEAAHAMIYTYSLPVSALLRLSDGMVMLPTSATSGLSDRLRTSSWRLRQIRVDEQAPRGEKVLMLKLFGASSSATPQTKIVGRYSTATKALLYPQFTSPLTKWLSCSS</sequence>
<organism evidence="2 3">
    <name type="scientific">Phytophthora infestans</name>
    <name type="common">Potato late blight agent</name>
    <name type="synonym">Botrytis infestans</name>
    <dbReference type="NCBI Taxonomy" id="4787"/>
    <lineage>
        <taxon>Eukaryota</taxon>
        <taxon>Sar</taxon>
        <taxon>Stramenopiles</taxon>
        <taxon>Oomycota</taxon>
        <taxon>Peronosporomycetes</taxon>
        <taxon>Peronosporales</taxon>
        <taxon>Peronosporaceae</taxon>
        <taxon>Phytophthora</taxon>
    </lineage>
</organism>
<dbReference type="InterPro" id="IPR012337">
    <property type="entry name" value="RNaseH-like_sf"/>
</dbReference>
<dbReference type="PANTHER" id="PTHR42648">
    <property type="entry name" value="TRANSPOSASE, PUTATIVE-RELATED"/>
    <property type="match status" value="1"/>
</dbReference>
<dbReference type="SUPFAM" id="SSF53098">
    <property type="entry name" value="Ribonuclease H-like"/>
    <property type="match status" value="1"/>
</dbReference>